<gene>
    <name evidence="1" type="ORF">TWF506_009122</name>
</gene>
<reference evidence="1 2" key="1">
    <citation type="submission" date="2019-10" db="EMBL/GenBank/DDBJ databases">
        <authorList>
            <person name="Palmer J.M."/>
        </authorList>
    </citation>
    <scope>NUCLEOTIDE SEQUENCE [LARGE SCALE GENOMIC DNA]</scope>
    <source>
        <strain evidence="1 2">TWF506</strain>
    </source>
</reference>
<protein>
    <submittedName>
        <fullName evidence="1">Uncharacterized protein</fullName>
    </submittedName>
</protein>
<name>A0AAN8N891_9PEZI</name>
<accession>A0AAN8N891</accession>
<dbReference type="AlphaFoldDB" id="A0AAN8N891"/>
<comment type="caution">
    <text evidence="1">The sequence shown here is derived from an EMBL/GenBank/DDBJ whole genome shotgun (WGS) entry which is preliminary data.</text>
</comment>
<dbReference type="EMBL" id="JAVHJM010000006">
    <property type="protein sequence ID" value="KAK6512960.1"/>
    <property type="molecule type" value="Genomic_DNA"/>
</dbReference>
<keyword evidence="2" id="KW-1185">Reference proteome</keyword>
<organism evidence="1 2">
    <name type="scientific">Arthrobotrys conoides</name>
    <dbReference type="NCBI Taxonomy" id="74498"/>
    <lineage>
        <taxon>Eukaryota</taxon>
        <taxon>Fungi</taxon>
        <taxon>Dikarya</taxon>
        <taxon>Ascomycota</taxon>
        <taxon>Pezizomycotina</taxon>
        <taxon>Orbiliomycetes</taxon>
        <taxon>Orbiliales</taxon>
        <taxon>Orbiliaceae</taxon>
        <taxon>Arthrobotrys</taxon>
    </lineage>
</organism>
<sequence>MINETIQDRKRHSGCETPRELVPEIELDDDNNAQSIDLVAIERTWSKRLEQLEVKLNNYNSELVLSNSYENNPSDPLARWYCETTGDGFFHDIGGVRKLPKGTDPYLNFKNQILTPSQRVDRYGRDFESEAGATCGLISEISRGLSRL</sequence>
<evidence type="ECO:0000313" key="2">
    <source>
        <dbReference type="Proteomes" id="UP001307849"/>
    </source>
</evidence>
<evidence type="ECO:0000313" key="1">
    <source>
        <dbReference type="EMBL" id="KAK6512960.1"/>
    </source>
</evidence>
<dbReference type="Proteomes" id="UP001307849">
    <property type="component" value="Unassembled WGS sequence"/>
</dbReference>
<proteinExistence type="predicted"/>